<proteinExistence type="inferred from homology"/>
<dbReference type="EMBL" id="JBHSDC010000002">
    <property type="protein sequence ID" value="MFC4230802.1"/>
    <property type="molecule type" value="Genomic_DNA"/>
</dbReference>
<dbReference type="InterPro" id="IPR036942">
    <property type="entry name" value="Beta-barrel_TonB_sf"/>
</dbReference>
<dbReference type="PROSITE" id="PS51257">
    <property type="entry name" value="PROKAR_LIPOPROTEIN"/>
    <property type="match status" value="1"/>
</dbReference>
<dbReference type="Proteomes" id="UP001595906">
    <property type="component" value="Unassembled WGS sequence"/>
</dbReference>
<dbReference type="SUPFAM" id="SSF56935">
    <property type="entry name" value="Porins"/>
    <property type="match status" value="1"/>
</dbReference>
<keyword evidence="12" id="KW-0675">Receptor</keyword>
<dbReference type="Gene3D" id="2.40.170.20">
    <property type="entry name" value="TonB-dependent receptor, beta-barrel domain"/>
    <property type="match status" value="1"/>
</dbReference>
<keyword evidence="2 8" id="KW-0813">Transport</keyword>
<accession>A0ABV8PS35</accession>
<sequence length="760" mass="84555">MKQKLTSIFIGFVVCISMGLSIGHAQTMLSCKVLDSKTNQPIEGAIVTLLPQTITTLTDARGIFVFKGRFEASNSVTIDNIGYTKATFTIQQLQNSKTVALTQKQILLQDVLVANNAGNQYKPISKTDIAMRGVNNSQEVLRIIPGIVIGQHQGGGKAEQIFLRGFDADHGTDFRLDVDGMPINMVSHAHGQGFADSHFIIPETIENVDFKKGPYTASKGDFTTTGFVDFNTKNALTNNLVKLEAGMFNTYRALGMFNLLNETAKQKQQSWYVASEYRYADAYFDHPQHFKRFNAFTKYVGKLSNNTTIIASAASFWTKWDASGQIPDRAVNKGIIGFYGAIDPFEGGETYRTNANVQLVTSLKNGGILKNQLYYSNYHFDLHTNFTFFLVDTTNGDEIRQKEARDMIGYNGSYQQHGFIGNTKITTEVGANVRADITNNSGLSHTKDRYITLNKIKLGNISELSISPYVSETFSFNDHFSLNAGLRFDQFYHQYNNKLANDTTLPGIGIYKANANTVSPKLNLYYHVNDRLQLYFTSGKGFHSNDTRAVVIKHGYDILPSAYGSDVGSVFKPTKNLIINAAVWYIYLQQEFVYNGDGGDASFNGKTGRIGFDFSGRYQPAKSLYVDVDVNYAHGRSLSDPKGHNYIPLAPVWTSTGGITYGSKNGFNGSLRYRYTGDRPGNADYSLTAVGYFITDAVINYTKPKYEIGLVINNVLNTKWKETQFDTVTRLKGESQPVDEMCFTAGTPFCAKLSVAYFFK</sequence>
<dbReference type="Gene3D" id="2.60.40.1120">
    <property type="entry name" value="Carboxypeptidase-like, regulatory domain"/>
    <property type="match status" value="1"/>
</dbReference>
<evidence type="ECO:0000256" key="5">
    <source>
        <dbReference type="ARBA" id="ARBA00023077"/>
    </source>
</evidence>
<gene>
    <name evidence="12" type="ORF">ACFOW1_02795</name>
</gene>
<keyword evidence="6 8" id="KW-0472">Membrane</keyword>
<evidence type="ECO:0000256" key="4">
    <source>
        <dbReference type="ARBA" id="ARBA00022692"/>
    </source>
</evidence>
<comment type="subcellular location">
    <subcellularLocation>
        <location evidence="1 8">Cell outer membrane</location>
        <topology evidence="1 8">Multi-pass membrane protein</topology>
    </subcellularLocation>
</comment>
<evidence type="ECO:0000313" key="12">
    <source>
        <dbReference type="EMBL" id="MFC4230802.1"/>
    </source>
</evidence>
<evidence type="ECO:0000256" key="8">
    <source>
        <dbReference type="PROSITE-ProRule" id="PRU01360"/>
    </source>
</evidence>
<dbReference type="SUPFAM" id="SSF49464">
    <property type="entry name" value="Carboxypeptidase regulatory domain-like"/>
    <property type="match status" value="1"/>
</dbReference>
<reference evidence="13" key="1">
    <citation type="journal article" date="2019" name="Int. J. Syst. Evol. Microbiol.">
        <title>The Global Catalogue of Microorganisms (GCM) 10K type strain sequencing project: providing services to taxonomists for standard genome sequencing and annotation.</title>
        <authorList>
            <consortium name="The Broad Institute Genomics Platform"/>
            <consortium name="The Broad Institute Genome Sequencing Center for Infectious Disease"/>
            <person name="Wu L."/>
            <person name="Ma J."/>
        </authorList>
    </citation>
    <scope>NUCLEOTIDE SEQUENCE [LARGE SCALE GENOMIC DNA]</scope>
    <source>
        <strain evidence="13">CECT 8010</strain>
    </source>
</reference>
<keyword evidence="3 8" id="KW-1134">Transmembrane beta strand</keyword>
<evidence type="ECO:0000256" key="9">
    <source>
        <dbReference type="RuleBase" id="RU003357"/>
    </source>
</evidence>
<dbReference type="RefSeq" id="WP_379012187.1">
    <property type="nucleotide sequence ID" value="NZ_JBHSDC010000002.1"/>
</dbReference>
<evidence type="ECO:0000256" key="6">
    <source>
        <dbReference type="ARBA" id="ARBA00023136"/>
    </source>
</evidence>
<evidence type="ECO:0000259" key="10">
    <source>
        <dbReference type="Pfam" id="PF00593"/>
    </source>
</evidence>
<dbReference type="PROSITE" id="PS52016">
    <property type="entry name" value="TONB_DEPENDENT_REC_3"/>
    <property type="match status" value="1"/>
</dbReference>
<dbReference type="InterPro" id="IPR037066">
    <property type="entry name" value="Plug_dom_sf"/>
</dbReference>
<dbReference type="Pfam" id="PF07715">
    <property type="entry name" value="Plug"/>
    <property type="match status" value="1"/>
</dbReference>
<dbReference type="Pfam" id="PF13715">
    <property type="entry name" value="CarbopepD_reg_2"/>
    <property type="match status" value="1"/>
</dbReference>
<feature type="domain" description="TonB-dependent receptor plug" evidence="11">
    <location>
        <begin position="124"/>
        <end position="226"/>
    </location>
</feature>
<dbReference type="Gene3D" id="2.170.130.10">
    <property type="entry name" value="TonB-dependent receptor, plug domain"/>
    <property type="match status" value="1"/>
</dbReference>
<dbReference type="Pfam" id="PF00593">
    <property type="entry name" value="TonB_dep_Rec_b-barrel"/>
    <property type="match status" value="1"/>
</dbReference>
<name>A0ABV8PS35_9BACT</name>
<evidence type="ECO:0000259" key="11">
    <source>
        <dbReference type="Pfam" id="PF07715"/>
    </source>
</evidence>
<organism evidence="12 13">
    <name type="scientific">Parasediminibacterium paludis</name>
    <dbReference type="NCBI Taxonomy" id="908966"/>
    <lineage>
        <taxon>Bacteria</taxon>
        <taxon>Pseudomonadati</taxon>
        <taxon>Bacteroidota</taxon>
        <taxon>Chitinophagia</taxon>
        <taxon>Chitinophagales</taxon>
        <taxon>Chitinophagaceae</taxon>
        <taxon>Parasediminibacterium</taxon>
    </lineage>
</organism>
<keyword evidence="13" id="KW-1185">Reference proteome</keyword>
<keyword evidence="5 9" id="KW-0798">TonB box</keyword>
<dbReference type="PANTHER" id="PTHR30069">
    <property type="entry name" value="TONB-DEPENDENT OUTER MEMBRANE RECEPTOR"/>
    <property type="match status" value="1"/>
</dbReference>
<dbReference type="InterPro" id="IPR012910">
    <property type="entry name" value="Plug_dom"/>
</dbReference>
<feature type="domain" description="TonB-dependent receptor-like beta-barrel" evidence="10">
    <location>
        <begin position="319"/>
        <end position="715"/>
    </location>
</feature>
<protein>
    <submittedName>
        <fullName evidence="12">TonB-dependent receptor</fullName>
    </submittedName>
</protein>
<evidence type="ECO:0000256" key="2">
    <source>
        <dbReference type="ARBA" id="ARBA00022448"/>
    </source>
</evidence>
<comment type="caution">
    <text evidence="12">The sequence shown here is derived from an EMBL/GenBank/DDBJ whole genome shotgun (WGS) entry which is preliminary data.</text>
</comment>
<dbReference type="InterPro" id="IPR008969">
    <property type="entry name" value="CarboxyPept-like_regulatory"/>
</dbReference>
<evidence type="ECO:0000313" key="13">
    <source>
        <dbReference type="Proteomes" id="UP001595906"/>
    </source>
</evidence>
<comment type="similarity">
    <text evidence="8 9">Belongs to the TonB-dependent receptor family.</text>
</comment>
<evidence type="ECO:0000256" key="3">
    <source>
        <dbReference type="ARBA" id="ARBA00022452"/>
    </source>
</evidence>
<evidence type="ECO:0000256" key="1">
    <source>
        <dbReference type="ARBA" id="ARBA00004571"/>
    </source>
</evidence>
<dbReference type="InterPro" id="IPR039426">
    <property type="entry name" value="TonB-dep_rcpt-like"/>
</dbReference>
<keyword evidence="7 8" id="KW-0998">Cell outer membrane</keyword>
<dbReference type="InterPro" id="IPR000531">
    <property type="entry name" value="Beta-barrel_TonB"/>
</dbReference>
<dbReference type="PANTHER" id="PTHR30069:SF36">
    <property type="entry name" value="BLL6948 PROTEIN"/>
    <property type="match status" value="1"/>
</dbReference>
<keyword evidence="4 8" id="KW-0812">Transmembrane</keyword>
<evidence type="ECO:0000256" key="7">
    <source>
        <dbReference type="ARBA" id="ARBA00023237"/>
    </source>
</evidence>